<accession>A0ABP0GW55</accession>
<evidence type="ECO:0000313" key="9">
    <source>
        <dbReference type="Proteomes" id="UP001642483"/>
    </source>
</evidence>
<evidence type="ECO:0000256" key="5">
    <source>
        <dbReference type="SAM" id="MobiDB-lite"/>
    </source>
</evidence>
<feature type="region of interest" description="Disordered" evidence="5">
    <location>
        <begin position="44"/>
        <end position="80"/>
    </location>
</feature>
<keyword evidence="6" id="KW-0732">Signal</keyword>
<keyword evidence="4" id="KW-1015">Disulfide bond</keyword>
<feature type="compositionally biased region" description="Low complexity" evidence="5">
    <location>
        <begin position="49"/>
        <end position="58"/>
    </location>
</feature>
<evidence type="ECO:0000313" key="8">
    <source>
        <dbReference type="EMBL" id="CAK8695977.1"/>
    </source>
</evidence>
<keyword evidence="9" id="KW-1185">Reference proteome</keyword>
<protein>
    <recommendedName>
        <fullName evidence="7">Fibrinogen C-terminal domain-containing protein</fullName>
    </recommendedName>
</protein>
<organism evidence="8 9">
    <name type="scientific">Clavelina lepadiformis</name>
    <name type="common">Light-bulb sea squirt</name>
    <name type="synonym">Ascidia lepadiformis</name>
    <dbReference type="NCBI Taxonomy" id="159417"/>
    <lineage>
        <taxon>Eukaryota</taxon>
        <taxon>Metazoa</taxon>
        <taxon>Chordata</taxon>
        <taxon>Tunicata</taxon>
        <taxon>Ascidiacea</taxon>
        <taxon>Aplousobranchia</taxon>
        <taxon>Clavelinidae</taxon>
        <taxon>Clavelina</taxon>
    </lineage>
</organism>
<feature type="chain" id="PRO_5045711053" description="Fibrinogen C-terminal domain-containing protein" evidence="6">
    <location>
        <begin position="23"/>
        <end position="586"/>
    </location>
</feature>
<dbReference type="SUPFAM" id="SSF56496">
    <property type="entry name" value="Fibrinogen C-terminal domain-like"/>
    <property type="match status" value="1"/>
</dbReference>
<dbReference type="InterPro" id="IPR002181">
    <property type="entry name" value="Fibrinogen_a/b/g_C_dom"/>
</dbReference>
<sequence length="586" mass="63414">MSGLYVLLFTLVLLCVLEYSHQQVENDGGCSCSCSSADVQTSAHSSGFQQGQPGKRGPLGPPGSPGQQGIQGPPGEGFSGSYGSAFNPGRSCADLRNNGITEDGVYFIKIGSISSVFQVYCDMSTGSKGWTLVGSIHENNVFGKCTQGDKWSSEEGNTNITNEGKAWTDTDIFGNVESATSADYKNPGFFTLASSNVMLWHVPNDTPLSRYKQDATLMYATDNNFLSLKGFTLQSLFKDHYSLTKHSGKGTNVIDSLINTATASAQQLTNAITSFHQYTYDPSSEATAIPDGGNDLFDNGNKIQYAINDNSLSTDLVYGRTYADFGVQIKTWPGHPFIALAHFQSTSNVNTFKLRVSSNLGADGSGSVTTYTGTLNTGNTVIYRANHVYGAGDDPSCAQVFFFMTDHPHSSDSVSTPEWENSNTQNLDDTFMVRLSQTAEPRNIIVGYMLLSKTSGSHITSSEIQTAIQRLITPLSTVLRVADVESCSSENETLSVPVNFLRGEIAEVTEAIANDFRSSFQPGFIHFRPFDENGIPRAMCPGVRSDGCSPYEACVGGINTYKYDQEFQCGDFVRDNLSAILVFYGP</sequence>
<keyword evidence="3" id="KW-0106">Calcium</keyword>
<dbReference type="Pfam" id="PF00147">
    <property type="entry name" value="Fibrinogen_C"/>
    <property type="match status" value="1"/>
</dbReference>
<dbReference type="NCBIfam" id="NF040941">
    <property type="entry name" value="GGGWT_bact"/>
    <property type="match status" value="1"/>
</dbReference>
<feature type="domain" description="Fibrinogen C-terminal" evidence="7">
    <location>
        <begin position="83"/>
        <end position="133"/>
    </location>
</feature>
<dbReference type="Gene3D" id="3.90.215.10">
    <property type="entry name" value="Gamma Fibrinogen, chain A, domain 1"/>
    <property type="match status" value="1"/>
</dbReference>
<keyword evidence="1" id="KW-0479">Metal-binding</keyword>
<evidence type="ECO:0000256" key="2">
    <source>
        <dbReference type="ARBA" id="ARBA00022734"/>
    </source>
</evidence>
<feature type="signal peptide" evidence="6">
    <location>
        <begin position="1"/>
        <end position="22"/>
    </location>
</feature>
<keyword evidence="2" id="KW-0430">Lectin</keyword>
<name>A0ABP0GW55_CLALP</name>
<dbReference type="EMBL" id="CAWYQH010000152">
    <property type="protein sequence ID" value="CAK8695977.1"/>
    <property type="molecule type" value="Genomic_DNA"/>
</dbReference>
<dbReference type="InterPro" id="IPR036056">
    <property type="entry name" value="Fibrinogen-like_C"/>
</dbReference>
<evidence type="ECO:0000256" key="3">
    <source>
        <dbReference type="ARBA" id="ARBA00022837"/>
    </source>
</evidence>
<reference evidence="8 9" key="1">
    <citation type="submission" date="2024-02" db="EMBL/GenBank/DDBJ databases">
        <authorList>
            <person name="Daric V."/>
            <person name="Darras S."/>
        </authorList>
    </citation>
    <scope>NUCLEOTIDE SEQUENCE [LARGE SCALE GENOMIC DNA]</scope>
</reference>
<dbReference type="PANTHER" id="PTHR16146:SF46">
    <property type="entry name" value="INTELECTIN-1A-RELATED"/>
    <property type="match status" value="1"/>
</dbReference>
<evidence type="ECO:0000259" key="7">
    <source>
        <dbReference type="PROSITE" id="PS51406"/>
    </source>
</evidence>
<evidence type="ECO:0000256" key="6">
    <source>
        <dbReference type="SAM" id="SignalP"/>
    </source>
</evidence>
<dbReference type="PROSITE" id="PS51406">
    <property type="entry name" value="FIBRINOGEN_C_2"/>
    <property type="match status" value="1"/>
</dbReference>
<evidence type="ECO:0000256" key="4">
    <source>
        <dbReference type="ARBA" id="ARBA00023157"/>
    </source>
</evidence>
<dbReference type="PANTHER" id="PTHR16146">
    <property type="entry name" value="INTELECTIN"/>
    <property type="match status" value="1"/>
</dbReference>
<comment type="caution">
    <text evidence="8">The sequence shown here is derived from an EMBL/GenBank/DDBJ whole genome shotgun (WGS) entry which is preliminary data.</text>
</comment>
<gene>
    <name evidence="8" type="ORF">CVLEPA_LOCUS29175</name>
</gene>
<dbReference type="InterPro" id="IPR014716">
    <property type="entry name" value="Fibrinogen_a/b/g_C_1"/>
</dbReference>
<proteinExistence type="predicted"/>
<evidence type="ECO:0000256" key="1">
    <source>
        <dbReference type="ARBA" id="ARBA00022723"/>
    </source>
</evidence>
<dbReference type="Proteomes" id="UP001642483">
    <property type="component" value="Unassembled WGS sequence"/>
</dbReference>